<dbReference type="EMBL" id="ADNS01000002">
    <property type="protein sequence ID" value="EFG82397.1"/>
    <property type="molecule type" value="Genomic_DNA"/>
</dbReference>
<name>A0ABP2IFU1_CORAM</name>
<dbReference type="Proteomes" id="UP000006015">
    <property type="component" value="Unassembled WGS sequence"/>
</dbReference>
<comment type="caution">
    <text evidence="1">The sequence shown here is derived from an EMBL/GenBank/DDBJ whole genome shotgun (WGS) entry which is preliminary data.</text>
</comment>
<evidence type="ECO:0000313" key="2">
    <source>
        <dbReference type="Proteomes" id="UP000006015"/>
    </source>
</evidence>
<organism evidence="1 2">
    <name type="scientific">Corynebacterium ammoniagenes DSM 20306</name>
    <dbReference type="NCBI Taxonomy" id="649754"/>
    <lineage>
        <taxon>Bacteria</taxon>
        <taxon>Bacillati</taxon>
        <taxon>Actinomycetota</taxon>
        <taxon>Actinomycetes</taxon>
        <taxon>Mycobacteriales</taxon>
        <taxon>Corynebacteriaceae</taxon>
        <taxon>Corynebacterium</taxon>
    </lineage>
</organism>
<reference evidence="1 2" key="1">
    <citation type="submission" date="2010-04" db="EMBL/GenBank/DDBJ databases">
        <authorList>
            <person name="Weinstock G."/>
            <person name="Sodergren E."/>
            <person name="Clifton S."/>
            <person name="Fulton L."/>
            <person name="Fulton B."/>
            <person name="Courtney L."/>
            <person name="Fronick C."/>
            <person name="Harrison M."/>
            <person name="Strong C."/>
            <person name="Farmer C."/>
            <person name="Delahaunty K."/>
            <person name="Markovic C."/>
            <person name="Hall O."/>
            <person name="Minx P."/>
            <person name="Tomlinson C."/>
            <person name="Mitreva M."/>
            <person name="Hou S."/>
            <person name="Wollam A."/>
            <person name="Pepin K.H."/>
            <person name="Johnson M."/>
            <person name="Bhonagiri V."/>
            <person name="Zhang X."/>
            <person name="Suruliraj S."/>
            <person name="Warren W."/>
            <person name="Chinwalla A."/>
            <person name="Mardis E.R."/>
            <person name="Wilson R.K."/>
        </authorList>
    </citation>
    <scope>NUCLEOTIDE SEQUENCE [LARGE SCALE GENOMIC DNA]</scope>
    <source>
        <strain evidence="1 2">DSM 20306</strain>
    </source>
</reference>
<accession>A0ABP2IFU1</accession>
<sequence>MLDKGSSTLSMYSEFRLVDLWCFCLPCSTASSIFSNVDIAGAFEAFREFLRNFMPLRTRRCPTNLT</sequence>
<proteinExistence type="predicted"/>
<keyword evidence="2" id="KW-1185">Reference proteome</keyword>
<evidence type="ECO:0000313" key="1">
    <source>
        <dbReference type="EMBL" id="EFG82397.1"/>
    </source>
</evidence>
<gene>
    <name evidence="1" type="ORF">HMPREF0281_00428</name>
</gene>
<protein>
    <submittedName>
        <fullName evidence="1">Uncharacterized protein</fullName>
    </submittedName>
</protein>